<proteinExistence type="predicted"/>
<name>A0ABQ6IGC9_9MICO</name>
<dbReference type="EMBL" id="BSUN01000001">
    <property type="protein sequence ID" value="GMA35774.1"/>
    <property type="molecule type" value="Genomic_DNA"/>
</dbReference>
<reference evidence="3" key="1">
    <citation type="journal article" date="2019" name="Int. J. Syst. Evol. Microbiol.">
        <title>The Global Catalogue of Microorganisms (GCM) 10K type strain sequencing project: providing services to taxonomists for standard genome sequencing and annotation.</title>
        <authorList>
            <consortium name="The Broad Institute Genomics Platform"/>
            <consortium name="The Broad Institute Genome Sequencing Center for Infectious Disease"/>
            <person name="Wu L."/>
            <person name="Ma J."/>
        </authorList>
    </citation>
    <scope>NUCLEOTIDE SEQUENCE [LARGE SCALE GENOMIC DNA]</scope>
    <source>
        <strain evidence="3">NBRC 112299</strain>
    </source>
</reference>
<gene>
    <name evidence="2" type="ORF">GCM10025876_19780</name>
</gene>
<accession>A0ABQ6IGC9</accession>
<keyword evidence="3" id="KW-1185">Reference proteome</keyword>
<protein>
    <submittedName>
        <fullName evidence="2">Uncharacterized protein</fullName>
    </submittedName>
</protein>
<evidence type="ECO:0000313" key="3">
    <source>
        <dbReference type="Proteomes" id="UP001157125"/>
    </source>
</evidence>
<organism evidence="2 3">
    <name type="scientific">Demequina litorisediminis</name>
    <dbReference type="NCBI Taxonomy" id="1849022"/>
    <lineage>
        <taxon>Bacteria</taxon>
        <taxon>Bacillati</taxon>
        <taxon>Actinomycetota</taxon>
        <taxon>Actinomycetes</taxon>
        <taxon>Micrococcales</taxon>
        <taxon>Demequinaceae</taxon>
        <taxon>Demequina</taxon>
    </lineage>
</organism>
<comment type="caution">
    <text evidence="2">The sequence shown here is derived from an EMBL/GenBank/DDBJ whole genome shotgun (WGS) entry which is preliminary data.</text>
</comment>
<sequence>MPRPPVPRPFPAPPPPGGSALRRRRESAAQRAAQLPVSNETSAGGIALKIIDGVAFAACIGRRNRAGKPGVVPPEGPH</sequence>
<feature type="compositionally biased region" description="Pro residues" evidence="1">
    <location>
        <begin position="1"/>
        <end position="17"/>
    </location>
</feature>
<dbReference type="Proteomes" id="UP001157125">
    <property type="component" value="Unassembled WGS sequence"/>
</dbReference>
<evidence type="ECO:0000256" key="1">
    <source>
        <dbReference type="SAM" id="MobiDB-lite"/>
    </source>
</evidence>
<feature type="region of interest" description="Disordered" evidence="1">
    <location>
        <begin position="1"/>
        <end position="38"/>
    </location>
</feature>
<evidence type="ECO:0000313" key="2">
    <source>
        <dbReference type="EMBL" id="GMA35774.1"/>
    </source>
</evidence>